<dbReference type="GO" id="GO:0008168">
    <property type="term" value="F:methyltransferase activity"/>
    <property type="evidence" value="ECO:0007669"/>
    <property type="project" value="UniProtKB-KW"/>
</dbReference>
<dbReference type="HOGENOM" id="CLU_3143229_0_0_1"/>
<dbReference type="AlphaFoldDB" id="H0EV08"/>
<name>H0EV08_GLAL7</name>
<evidence type="ECO:0000313" key="2">
    <source>
        <dbReference type="Proteomes" id="UP000005446"/>
    </source>
</evidence>
<dbReference type="InParanoid" id="H0EV08"/>
<dbReference type="GO" id="GO:0032259">
    <property type="term" value="P:methylation"/>
    <property type="evidence" value="ECO:0007669"/>
    <property type="project" value="UniProtKB-KW"/>
</dbReference>
<keyword evidence="1" id="KW-0489">Methyltransferase</keyword>
<dbReference type="EMBL" id="AGUE01000183">
    <property type="protein sequence ID" value="EHK97630.1"/>
    <property type="molecule type" value="Genomic_DNA"/>
</dbReference>
<dbReference type="Proteomes" id="UP000005446">
    <property type="component" value="Unassembled WGS sequence"/>
</dbReference>
<protein>
    <submittedName>
        <fullName evidence="1">Putative Leucine carboxyl methyltransferase 2</fullName>
    </submittedName>
</protein>
<gene>
    <name evidence="1" type="ORF">M7I_6600</name>
</gene>
<sequence length="49" mass="5888">MMDLQAYEKGRQDITRILKSFDGLSNNTRSFYLQRLVAEFHERVRDKLP</sequence>
<keyword evidence="1" id="KW-0808">Transferase</keyword>
<reference evidence="1 2" key="1">
    <citation type="journal article" date="2012" name="Eukaryot. Cell">
        <title>Genome sequence of the fungus Glarea lozoyensis: the first genome sequence of a species from the Helotiaceae family.</title>
        <authorList>
            <person name="Youssar L."/>
            <person name="Gruening B.A."/>
            <person name="Erxleben A."/>
            <person name="Guenther S."/>
            <person name="Huettel W."/>
        </authorList>
    </citation>
    <scope>NUCLEOTIDE SEQUENCE [LARGE SCALE GENOMIC DNA]</scope>
    <source>
        <strain evidence="2">ATCC 74030 / MF5533</strain>
    </source>
</reference>
<proteinExistence type="predicted"/>
<accession>H0EV08</accession>
<dbReference type="OrthoDB" id="47172at2759"/>
<comment type="caution">
    <text evidence="1">The sequence shown here is derived from an EMBL/GenBank/DDBJ whole genome shotgun (WGS) entry which is preliminary data.</text>
</comment>
<organism evidence="1 2">
    <name type="scientific">Glarea lozoyensis (strain ATCC 74030 / MF5533)</name>
    <dbReference type="NCBI Taxonomy" id="1104152"/>
    <lineage>
        <taxon>Eukaryota</taxon>
        <taxon>Fungi</taxon>
        <taxon>Dikarya</taxon>
        <taxon>Ascomycota</taxon>
        <taxon>Pezizomycotina</taxon>
        <taxon>Leotiomycetes</taxon>
        <taxon>Helotiales</taxon>
        <taxon>Helotiaceae</taxon>
        <taxon>Glarea</taxon>
    </lineage>
</organism>
<dbReference type="Gene3D" id="6.10.140.1470">
    <property type="match status" value="1"/>
</dbReference>
<evidence type="ECO:0000313" key="1">
    <source>
        <dbReference type="EMBL" id="EHK97630.1"/>
    </source>
</evidence>
<keyword evidence="2" id="KW-1185">Reference proteome</keyword>